<comment type="caution">
    <text evidence="1">The sequence shown here is derived from an EMBL/GenBank/DDBJ whole genome shotgun (WGS) entry which is preliminary data.</text>
</comment>
<proteinExistence type="predicted"/>
<name>A0A507DHL6_9FUNG</name>
<dbReference type="Proteomes" id="UP000320475">
    <property type="component" value="Unassembled WGS sequence"/>
</dbReference>
<gene>
    <name evidence="1" type="ORF">SeLEV6574_g00915</name>
</gene>
<reference evidence="1 2" key="1">
    <citation type="journal article" date="2019" name="Sci. Rep.">
        <title>Comparative genomics of chytrid fungi reveal insights into the obligate biotrophic and pathogenic lifestyle of Synchytrium endobioticum.</title>
        <authorList>
            <person name="van de Vossenberg B.T.L.H."/>
            <person name="Warris S."/>
            <person name="Nguyen H.D.T."/>
            <person name="van Gent-Pelzer M.P.E."/>
            <person name="Joly D.L."/>
            <person name="van de Geest H.C."/>
            <person name="Bonants P.J.M."/>
            <person name="Smith D.S."/>
            <person name="Levesque C.A."/>
            <person name="van der Lee T.A.J."/>
        </authorList>
    </citation>
    <scope>NUCLEOTIDE SEQUENCE [LARGE SCALE GENOMIC DNA]</scope>
    <source>
        <strain evidence="1 2">LEV6574</strain>
    </source>
</reference>
<dbReference type="EMBL" id="QEAM01000018">
    <property type="protein sequence ID" value="TPX50398.1"/>
    <property type="molecule type" value="Genomic_DNA"/>
</dbReference>
<dbReference type="AlphaFoldDB" id="A0A507DHL6"/>
<dbReference type="VEuPathDB" id="FungiDB:SeMB42_g00344"/>
<dbReference type="OrthoDB" id="2142772at2759"/>
<sequence>MKDEVWIPLKQLERFLMLVDKWQDYQDASLRLISAISNLRAQQTAATILYSNRSRIKQWRNSTSMSSISPSVTAPKTNILDEFPEMLPKLLAKYVSKLEFMYSDLQTRIMPEFASVVKSMKAVTRDVINKTPLVTNEKVHSTVGMLLPLEVASWVDGLTMMYERELRVRETLIPLLVSNDAESAFPSCTARWKRESSVDNHLVSICRDRLELAKTCLVRSSHIV</sequence>
<organism evidence="1 2">
    <name type="scientific">Synchytrium endobioticum</name>
    <dbReference type="NCBI Taxonomy" id="286115"/>
    <lineage>
        <taxon>Eukaryota</taxon>
        <taxon>Fungi</taxon>
        <taxon>Fungi incertae sedis</taxon>
        <taxon>Chytridiomycota</taxon>
        <taxon>Chytridiomycota incertae sedis</taxon>
        <taxon>Chytridiomycetes</taxon>
        <taxon>Synchytriales</taxon>
        <taxon>Synchytriaceae</taxon>
        <taxon>Synchytrium</taxon>
    </lineage>
</organism>
<evidence type="ECO:0000313" key="1">
    <source>
        <dbReference type="EMBL" id="TPX50398.1"/>
    </source>
</evidence>
<evidence type="ECO:0000313" key="2">
    <source>
        <dbReference type="Proteomes" id="UP000320475"/>
    </source>
</evidence>
<accession>A0A507DHL6</accession>
<protein>
    <submittedName>
        <fullName evidence="1">Uncharacterized protein</fullName>
    </submittedName>
</protein>